<dbReference type="Pfam" id="PF03550">
    <property type="entry name" value="LolB"/>
    <property type="match status" value="1"/>
</dbReference>
<evidence type="ECO:0000256" key="6">
    <source>
        <dbReference type="ARBA" id="ARBA00022729"/>
    </source>
</evidence>
<dbReference type="GO" id="GO:0015031">
    <property type="term" value="P:protein transport"/>
    <property type="evidence" value="ECO:0007669"/>
    <property type="project" value="UniProtKB-KW"/>
</dbReference>
<evidence type="ECO:0000256" key="10">
    <source>
        <dbReference type="ARBA" id="ARBA00023186"/>
    </source>
</evidence>
<accession>A0A916J5X3</accession>
<dbReference type="GO" id="GO:0009279">
    <property type="term" value="C:cell outer membrane"/>
    <property type="evidence" value="ECO:0007669"/>
    <property type="project" value="UniProtKB-SubCell"/>
</dbReference>
<dbReference type="Proteomes" id="UP000742786">
    <property type="component" value="Unassembled WGS sequence"/>
</dbReference>
<sequence length="177" mass="19656">MLLAACAQQPRLESPLRPARATIVSYTLEGRISVKRGATARQAALVWQHNAERDEIELSGPLGQKAARLSRDAGGARLETASRETVVANDWSSLAERVLGVALPLDNLAHWVTATTIEAERDTQRDPVGRPLRVWDSGWQINYLTYESAAPDALPTLIELHRDDIDVRLKIDTWQLD</sequence>
<dbReference type="Gene3D" id="2.50.20.10">
    <property type="entry name" value="Lipoprotein localisation LolA/LolB/LppX"/>
    <property type="match status" value="1"/>
</dbReference>
<keyword evidence="6" id="KW-0732">Signal</keyword>
<proteinExistence type="inferred from homology"/>
<comment type="subcellular location">
    <subcellularLocation>
        <location evidence="1">Cell outer membrane</location>
        <topology evidence="1">Lipid-anchor</topology>
    </subcellularLocation>
</comment>
<evidence type="ECO:0000256" key="11">
    <source>
        <dbReference type="ARBA" id="ARBA00023237"/>
    </source>
</evidence>
<evidence type="ECO:0000313" key="13">
    <source>
        <dbReference type="EMBL" id="CAG4884537.1"/>
    </source>
</evidence>
<dbReference type="SUPFAM" id="SSF89392">
    <property type="entry name" value="Prokaryotic lipoproteins and lipoprotein localization factors"/>
    <property type="match status" value="1"/>
</dbReference>
<keyword evidence="9" id="KW-0564">Palmitate</keyword>
<dbReference type="NCBIfam" id="TIGR00548">
    <property type="entry name" value="lolB"/>
    <property type="match status" value="1"/>
</dbReference>
<dbReference type="InterPro" id="IPR004565">
    <property type="entry name" value="OM_lipoprot_LolB"/>
</dbReference>
<organism evidence="13 14">
    <name type="scientific">Georgfuchsia toluolica</name>
    <dbReference type="NCBI Taxonomy" id="424218"/>
    <lineage>
        <taxon>Bacteria</taxon>
        <taxon>Pseudomonadati</taxon>
        <taxon>Pseudomonadota</taxon>
        <taxon>Betaproteobacteria</taxon>
        <taxon>Nitrosomonadales</taxon>
        <taxon>Sterolibacteriaceae</taxon>
        <taxon>Georgfuchsia</taxon>
    </lineage>
</organism>
<keyword evidence="5" id="KW-0813">Transport</keyword>
<keyword evidence="12 13" id="KW-0449">Lipoprotein</keyword>
<comment type="caution">
    <text evidence="13">The sequence shown here is derived from an EMBL/GenBank/DDBJ whole genome shotgun (WGS) entry which is preliminary data.</text>
</comment>
<comment type="subunit">
    <text evidence="3">Monomer.</text>
</comment>
<protein>
    <recommendedName>
        <fullName evidence="4">Outer-membrane lipoprotein LolB</fullName>
    </recommendedName>
</protein>
<evidence type="ECO:0000256" key="7">
    <source>
        <dbReference type="ARBA" id="ARBA00022927"/>
    </source>
</evidence>
<dbReference type="CDD" id="cd16326">
    <property type="entry name" value="LolB"/>
    <property type="match status" value="1"/>
</dbReference>
<comment type="similarity">
    <text evidence="2">Belongs to the LolB family.</text>
</comment>
<keyword evidence="11" id="KW-0998">Cell outer membrane</keyword>
<keyword evidence="14" id="KW-1185">Reference proteome</keyword>
<name>A0A916J5X3_9PROT</name>
<keyword evidence="10" id="KW-0143">Chaperone</keyword>
<evidence type="ECO:0000256" key="2">
    <source>
        <dbReference type="ARBA" id="ARBA00009696"/>
    </source>
</evidence>
<dbReference type="AlphaFoldDB" id="A0A916J5X3"/>
<evidence type="ECO:0000256" key="9">
    <source>
        <dbReference type="ARBA" id="ARBA00023139"/>
    </source>
</evidence>
<evidence type="ECO:0000313" key="14">
    <source>
        <dbReference type="Proteomes" id="UP000742786"/>
    </source>
</evidence>
<gene>
    <name evidence="13" type="ORF">GTOL_12420</name>
</gene>
<evidence type="ECO:0000256" key="8">
    <source>
        <dbReference type="ARBA" id="ARBA00023136"/>
    </source>
</evidence>
<evidence type="ECO:0000256" key="3">
    <source>
        <dbReference type="ARBA" id="ARBA00011245"/>
    </source>
</evidence>
<dbReference type="InterPro" id="IPR029046">
    <property type="entry name" value="LolA/LolB/LppX"/>
</dbReference>
<evidence type="ECO:0000256" key="1">
    <source>
        <dbReference type="ARBA" id="ARBA00004459"/>
    </source>
</evidence>
<evidence type="ECO:0000256" key="12">
    <source>
        <dbReference type="ARBA" id="ARBA00023288"/>
    </source>
</evidence>
<reference evidence="13" key="1">
    <citation type="submission" date="2021-04" db="EMBL/GenBank/DDBJ databases">
        <authorList>
            <person name="Hornung B."/>
        </authorList>
    </citation>
    <scope>NUCLEOTIDE SEQUENCE</scope>
    <source>
        <strain evidence="13">G5G6</strain>
    </source>
</reference>
<dbReference type="EMBL" id="CAJQUM010000001">
    <property type="protein sequence ID" value="CAG4884537.1"/>
    <property type="molecule type" value="Genomic_DNA"/>
</dbReference>
<keyword evidence="8" id="KW-0472">Membrane</keyword>
<keyword evidence="7" id="KW-0653">Protein transport</keyword>
<evidence type="ECO:0000256" key="5">
    <source>
        <dbReference type="ARBA" id="ARBA00022448"/>
    </source>
</evidence>
<evidence type="ECO:0000256" key="4">
    <source>
        <dbReference type="ARBA" id="ARBA00016202"/>
    </source>
</evidence>